<dbReference type="PANTHER" id="PTHR38731:SF1">
    <property type="entry name" value="FECR PROTEIN DOMAIN-CONTAINING PROTEIN"/>
    <property type="match status" value="1"/>
</dbReference>
<feature type="domain" description="FecR protein" evidence="1">
    <location>
        <begin position="76"/>
        <end position="163"/>
    </location>
</feature>
<accession>A0ABM7UQK9</accession>
<proteinExistence type="predicted"/>
<dbReference type="InterPro" id="IPR006860">
    <property type="entry name" value="FecR"/>
</dbReference>
<evidence type="ECO:0000313" key="3">
    <source>
        <dbReference type="Proteomes" id="UP000245263"/>
    </source>
</evidence>
<dbReference type="PANTHER" id="PTHR38731">
    <property type="entry name" value="LIPL45-RELATED LIPOPROTEIN-RELATED"/>
    <property type="match status" value="1"/>
</dbReference>
<dbReference type="Pfam" id="PF04773">
    <property type="entry name" value="FecR"/>
    <property type="match status" value="1"/>
</dbReference>
<name>A0ABM7UQK9_9LEPT</name>
<dbReference type="EMBL" id="AP025028">
    <property type="protein sequence ID" value="BDA77624.1"/>
    <property type="molecule type" value="Genomic_DNA"/>
</dbReference>
<dbReference type="Proteomes" id="UP000245263">
    <property type="component" value="Chromosome 1"/>
</dbReference>
<gene>
    <name evidence="2" type="ORF">LPTSP3_g05540</name>
</gene>
<dbReference type="RefSeq" id="WP_109020067.1">
    <property type="nucleotide sequence ID" value="NZ_AP025028.1"/>
</dbReference>
<protein>
    <submittedName>
        <fullName evidence="2">Sigma factor regulatory protein FecR</fullName>
    </submittedName>
</protein>
<evidence type="ECO:0000259" key="1">
    <source>
        <dbReference type="Pfam" id="PF04773"/>
    </source>
</evidence>
<sequence>MKLILSPQKSTLVFVAIFAIFSLFCQKDSKTSNVTTEPESPVERAAAFAFIKGDVIVLREGAQIKPILGDVLAATDTVVTGANGAAEILLGEDGVLKLAKNTSLSINSALKGHAEERNTEVNLQYGKLVTVLKKERKSESFHVVTPTSIAGVRGTSFLTSVENPSSKPGSVPCNANNCVVKYAVLDGAIAIRKSNSENELVLDKQKEATVGSDSKLSEKLVKPLDSQSLGELKEMLVFENTKMLEFESLANELRSNNEVLKQMDVGSSLDEVETSVRRKEATRNKSDEVITTAKSVEESKYIQKDVQKDSLKLPAKEGFDKTR</sequence>
<reference evidence="2 3" key="1">
    <citation type="submission" date="2021-08" db="EMBL/GenBank/DDBJ databases">
        <title>Complete genome sequence of Leptospira kobayashii strain E30.</title>
        <authorList>
            <person name="Nakao R."/>
            <person name="Nakamura S."/>
            <person name="Masuzawa T."/>
            <person name="Koizumi N."/>
        </authorList>
    </citation>
    <scope>NUCLEOTIDE SEQUENCE [LARGE SCALE GENOMIC DNA]</scope>
    <source>
        <strain evidence="2 3">E30</strain>
    </source>
</reference>
<keyword evidence="3" id="KW-1185">Reference proteome</keyword>
<organism evidence="2 3">
    <name type="scientific">Leptospira kobayashii</name>
    <dbReference type="NCBI Taxonomy" id="1917830"/>
    <lineage>
        <taxon>Bacteria</taxon>
        <taxon>Pseudomonadati</taxon>
        <taxon>Spirochaetota</taxon>
        <taxon>Spirochaetia</taxon>
        <taxon>Leptospirales</taxon>
        <taxon>Leptospiraceae</taxon>
        <taxon>Leptospira</taxon>
    </lineage>
</organism>
<evidence type="ECO:0000313" key="2">
    <source>
        <dbReference type="EMBL" id="BDA77624.1"/>
    </source>
</evidence>
<dbReference type="Gene3D" id="2.60.120.1440">
    <property type="match status" value="1"/>
</dbReference>